<feature type="domain" description="Thioester" evidence="5">
    <location>
        <begin position="103"/>
        <end position="170"/>
    </location>
</feature>
<feature type="domain" description="SpaA-like prealbumin fold" evidence="6">
    <location>
        <begin position="640"/>
        <end position="717"/>
    </location>
</feature>
<dbReference type="PANTHER" id="PTHR36108">
    <property type="entry name" value="COLOSSIN-B-RELATED"/>
    <property type="match status" value="1"/>
</dbReference>
<comment type="caution">
    <text evidence="7">The sequence shown here is derived from an EMBL/GenBank/DDBJ whole genome shotgun (WGS) entry which is preliminary data.</text>
</comment>
<feature type="domain" description="SpaA-like prealbumin fold" evidence="6">
    <location>
        <begin position="867"/>
        <end position="1016"/>
    </location>
</feature>
<feature type="domain" description="SpaA-like prealbumin fold" evidence="6">
    <location>
        <begin position="320"/>
        <end position="384"/>
    </location>
</feature>
<dbReference type="Gene3D" id="2.60.40.10">
    <property type="entry name" value="Immunoglobulins"/>
    <property type="match status" value="6"/>
</dbReference>
<proteinExistence type="inferred from homology"/>
<dbReference type="EMBL" id="QUSK01000007">
    <property type="protein sequence ID" value="RGD77109.1"/>
    <property type="molecule type" value="Genomic_DNA"/>
</dbReference>
<accession>A0A3E3E7P8</accession>
<feature type="signal peptide" evidence="4">
    <location>
        <begin position="1"/>
        <end position="30"/>
    </location>
</feature>
<feature type="chain" id="PRO_5017599032" evidence="4">
    <location>
        <begin position="31"/>
        <end position="1026"/>
    </location>
</feature>
<comment type="similarity">
    <text evidence="1">Belongs to the serine-aspartate repeat-containing protein (SDr) family.</text>
</comment>
<dbReference type="InterPro" id="IPR041033">
    <property type="entry name" value="SpaA_PFL_dom_1"/>
</dbReference>
<name>A0A3E3E7P8_9FIRM</name>
<evidence type="ECO:0000256" key="1">
    <source>
        <dbReference type="ARBA" id="ARBA00007257"/>
    </source>
</evidence>
<dbReference type="Pfam" id="PF17802">
    <property type="entry name" value="SpaA"/>
    <property type="match status" value="5"/>
</dbReference>
<dbReference type="Pfam" id="PF08341">
    <property type="entry name" value="TED"/>
    <property type="match status" value="1"/>
</dbReference>
<dbReference type="AlphaFoldDB" id="A0A3E3E7P8"/>
<feature type="domain" description="SpaA-like prealbumin fold" evidence="6">
    <location>
        <begin position="504"/>
        <end position="604"/>
    </location>
</feature>
<dbReference type="RefSeq" id="WP_117445852.1">
    <property type="nucleotide sequence ID" value="NZ_JBFBOW010000011.1"/>
</dbReference>
<evidence type="ECO:0000256" key="2">
    <source>
        <dbReference type="ARBA" id="ARBA00022525"/>
    </source>
</evidence>
<evidence type="ECO:0000259" key="5">
    <source>
        <dbReference type="Pfam" id="PF08341"/>
    </source>
</evidence>
<reference evidence="7 8" key="1">
    <citation type="submission" date="2018-08" db="EMBL/GenBank/DDBJ databases">
        <title>A genome reference for cultivated species of the human gut microbiota.</title>
        <authorList>
            <person name="Zou Y."/>
            <person name="Xue W."/>
            <person name="Luo G."/>
        </authorList>
    </citation>
    <scope>NUCLEOTIDE SEQUENCE [LARGE SCALE GENOMIC DNA]</scope>
    <source>
        <strain evidence="7 8">TF08-11</strain>
    </source>
</reference>
<feature type="domain" description="SpaA-like prealbumin fold" evidence="6">
    <location>
        <begin position="430"/>
        <end position="499"/>
    </location>
</feature>
<sequence length="1026" mass="115691">MKNLFKKTGKLFLTLLVLLNSAFQITPVFAEENDPIDYSEAVETITELGPAEEVFPEIYAEEAENPKLRLTPGFSSDHIVRINGVGVYGYDYIRILTVGGNVVFCIEPWALFATDHDYPVNTTKWNDLSEYQRQAIWELNYYGYSYPGHQTERYYAATQLLIWEVVDRWYDPYYPDGVTPIDLSPEINEINYLRSQPQGRPSFNNQTVKMGINTPVTLADIKGTLGNYNVNSGNGINASVNGNNLTVSITSENYDRALTFSRKNSARDVHVIYGAGGDQKVIFMASRSDPTPSFKLNFELLYSDIEVEKQDIETGDKTQGDATFNGAVFEVKDASGNVLETIATNGNKVKSRKYPVGTTLNVSEVTPPEGYLLNSNCSSIELKFSGDSTPSTFYTTCKDQVIKGRIEIAKTIEQERKDPYESVISEPGVGFVFDIILKSSGETVATLVTDEDGRAITDWLPYGTYVVKEHAVTGYDTLKPFEVKIEQDQKTYFYNIYNDTLKAELNIYKTDAETGKRIPAAGVEFKIKDENGNFIKQKVTYPDKYETDVFVTNEEGSVHLPETLKFGKYWIVEIKAPYGYVLSNKEIPVNVDGTATEIFMNFDNTTQKGQVYVEKYGEMLADVETSETKYGTLYTPIYEEKYLEGVTYQITAREDIITPEGTLWYSAGDVVDTFTTVDGVTTSSLLQLGKYSITEINTPEGFVLDPTVYDFDIEYGGQLIDVVEIKQSYKNDRQKLDLEITKTFEDEDPDAYKDVVFGVYAKDEIVIREPVEEVIPVLLSYDEDDDSGRVCIPADGLVGILTLDENGHNVEQLDLPVGDYYIRELETNVGFVLDEENHEFTFEYGETSLESIQVGMVLHNEKRRLDLEVNKVDSEHKDHFLNGAIFEVYDKTTGKDVASLCSGNLMIKGSEKDEEYEIAKDEAFEEIIKTAKTDENKEIIIDLDDGIYYSRKADSEEVTKHIVKDGKAVLADAIYGHEYEFKEIKAPVSYKLADKSKAYKVEADRDSDIVIVYFENDRIIVPNTGV</sequence>
<dbReference type="Proteomes" id="UP000260721">
    <property type="component" value="Unassembled WGS sequence"/>
</dbReference>
<organism evidence="7 8">
    <name type="scientific">Faecalicoccus pleomorphus</name>
    <dbReference type="NCBI Taxonomy" id="1323"/>
    <lineage>
        <taxon>Bacteria</taxon>
        <taxon>Bacillati</taxon>
        <taxon>Bacillota</taxon>
        <taxon>Erysipelotrichia</taxon>
        <taxon>Erysipelotrichales</taxon>
        <taxon>Erysipelotrichaceae</taxon>
        <taxon>Faecalicoccus</taxon>
    </lineage>
</organism>
<evidence type="ECO:0000256" key="3">
    <source>
        <dbReference type="ARBA" id="ARBA00022729"/>
    </source>
</evidence>
<dbReference type="InterPro" id="IPR013552">
    <property type="entry name" value="Thioester_dom"/>
</dbReference>
<dbReference type="InterPro" id="IPR013783">
    <property type="entry name" value="Ig-like_fold"/>
</dbReference>
<evidence type="ECO:0000259" key="6">
    <source>
        <dbReference type="Pfam" id="PF17802"/>
    </source>
</evidence>
<evidence type="ECO:0000313" key="8">
    <source>
        <dbReference type="Proteomes" id="UP000260721"/>
    </source>
</evidence>
<dbReference type="SUPFAM" id="SSF49478">
    <property type="entry name" value="Cna protein B-type domain"/>
    <property type="match status" value="1"/>
</dbReference>
<gene>
    <name evidence="7" type="ORF">DXC78_04060</name>
</gene>
<evidence type="ECO:0000313" key="7">
    <source>
        <dbReference type="EMBL" id="RGD77109.1"/>
    </source>
</evidence>
<keyword evidence="2" id="KW-0964">Secreted</keyword>
<evidence type="ECO:0000256" key="4">
    <source>
        <dbReference type="SAM" id="SignalP"/>
    </source>
</evidence>
<dbReference type="PANTHER" id="PTHR36108:SF13">
    <property type="entry name" value="COLOSSIN-B-RELATED"/>
    <property type="match status" value="1"/>
</dbReference>
<keyword evidence="3 4" id="KW-0732">Signal</keyword>
<protein>
    <submittedName>
        <fullName evidence="7">Uncharacterized protein</fullName>
    </submittedName>
</protein>